<dbReference type="AlphaFoldDB" id="A0A0E9SCJ7"/>
<reference evidence="2" key="1">
    <citation type="submission" date="2014-11" db="EMBL/GenBank/DDBJ databases">
        <authorList>
            <person name="Amaro Gonzalez C."/>
        </authorList>
    </citation>
    <scope>NUCLEOTIDE SEQUENCE</scope>
</reference>
<feature type="transmembrane region" description="Helical" evidence="1">
    <location>
        <begin position="26"/>
        <end position="46"/>
    </location>
</feature>
<evidence type="ECO:0000313" key="2">
    <source>
        <dbReference type="EMBL" id="JAH38410.1"/>
    </source>
</evidence>
<dbReference type="EMBL" id="GBXM01070167">
    <property type="protein sequence ID" value="JAH38410.1"/>
    <property type="molecule type" value="Transcribed_RNA"/>
</dbReference>
<keyword evidence="1" id="KW-0812">Transmembrane</keyword>
<reference evidence="2" key="2">
    <citation type="journal article" date="2015" name="Fish Shellfish Immunol.">
        <title>Early steps in the European eel (Anguilla anguilla)-Vibrio vulnificus interaction in the gills: Role of the RtxA13 toxin.</title>
        <authorList>
            <person name="Callol A."/>
            <person name="Pajuelo D."/>
            <person name="Ebbesson L."/>
            <person name="Teles M."/>
            <person name="MacKenzie S."/>
            <person name="Amaro C."/>
        </authorList>
    </citation>
    <scope>NUCLEOTIDE SEQUENCE</scope>
</reference>
<keyword evidence="1" id="KW-0472">Membrane</keyword>
<evidence type="ECO:0000256" key="1">
    <source>
        <dbReference type="SAM" id="Phobius"/>
    </source>
</evidence>
<protein>
    <submittedName>
        <fullName evidence="2">Uncharacterized protein</fullName>
    </submittedName>
</protein>
<keyword evidence="1" id="KW-1133">Transmembrane helix</keyword>
<organism evidence="2">
    <name type="scientific">Anguilla anguilla</name>
    <name type="common">European freshwater eel</name>
    <name type="synonym">Muraena anguilla</name>
    <dbReference type="NCBI Taxonomy" id="7936"/>
    <lineage>
        <taxon>Eukaryota</taxon>
        <taxon>Metazoa</taxon>
        <taxon>Chordata</taxon>
        <taxon>Craniata</taxon>
        <taxon>Vertebrata</taxon>
        <taxon>Euteleostomi</taxon>
        <taxon>Actinopterygii</taxon>
        <taxon>Neopterygii</taxon>
        <taxon>Teleostei</taxon>
        <taxon>Anguilliformes</taxon>
        <taxon>Anguillidae</taxon>
        <taxon>Anguilla</taxon>
    </lineage>
</organism>
<accession>A0A0E9SCJ7</accession>
<proteinExistence type="predicted"/>
<name>A0A0E9SCJ7_ANGAN</name>
<sequence length="52" mass="5938">MSKSHYENELDLYVASKIKKEKSNELNICVLHSIALHIIFPVVGFHPMKTAL</sequence>